<dbReference type="GO" id="GO:0003677">
    <property type="term" value="F:DNA binding"/>
    <property type="evidence" value="ECO:0007669"/>
    <property type="project" value="UniProtKB-KW"/>
</dbReference>
<dbReference type="Pfam" id="PF08281">
    <property type="entry name" value="Sigma70_r4_2"/>
    <property type="match status" value="1"/>
</dbReference>
<accession>A0A8J7TQD5</accession>
<reference evidence="8" key="1">
    <citation type="submission" date="2021-02" db="EMBL/GenBank/DDBJ databases">
        <title>Genome-Resolved Metagenomics of a Microbial Community Performing Photosynthetic Biological Nutrient Removal.</title>
        <authorList>
            <person name="Mcdaniel E.A."/>
        </authorList>
    </citation>
    <scope>NUCLEOTIDE SEQUENCE</scope>
    <source>
        <strain evidence="8">UWPOB_OBS1</strain>
    </source>
</reference>
<dbReference type="Pfam" id="PF04542">
    <property type="entry name" value="Sigma70_r2"/>
    <property type="match status" value="1"/>
</dbReference>
<dbReference type="EMBL" id="JAFLCK010000069">
    <property type="protein sequence ID" value="MBN8662923.1"/>
    <property type="molecule type" value="Genomic_DNA"/>
</dbReference>
<dbReference type="Gene3D" id="1.10.1740.10">
    <property type="match status" value="1"/>
</dbReference>
<evidence type="ECO:0000256" key="3">
    <source>
        <dbReference type="ARBA" id="ARBA00023082"/>
    </source>
</evidence>
<name>A0A8J7TQD5_9BACT</name>
<dbReference type="PANTHER" id="PTHR43133">
    <property type="entry name" value="RNA POLYMERASE ECF-TYPE SIGMA FACTO"/>
    <property type="match status" value="1"/>
</dbReference>
<protein>
    <submittedName>
        <fullName evidence="8">Sigma-70 family RNA polymerase sigma factor</fullName>
    </submittedName>
</protein>
<dbReference type="Proteomes" id="UP000664277">
    <property type="component" value="Unassembled WGS sequence"/>
</dbReference>
<dbReference type="AlphaFoldDB" id="A0A8J7TQD5"/>
<sequence length="196" mass="22043">MLSASDAEWVERLTGQEREAATKELQHLLNRAMFKFDVSAEDKEDFVQSATIAVLTKISSYQGRSKFSTWAISIAINTALSELRKRHWSNVSLEDLTQMQEPIENSSSRGNPEFEAQRQSTIELVDSLIHGELTLKQRTALIAELNGMPLQEIASRMGVSRGAIYKLTFDARQKLLQCLTAKGYSLDDLTTAMEQE</sequence>
<evidence type="ECO:0000256" key="1">
    <source>
        <dbReference type="ARBA" id="ARBA00010641"/>
    </source>
</evidence>
<dbReference type="InterPro" id="IPR013324">
    <property type="entry name" value="RNA_pol_sigma_r3/r4-like"/>
</dbReference>
<evidence type="ECO:0000313" key="8">
    <source>
        <dbReference type="EMBL" id="MBN8662923.1"/>
    </source>
</evidence>
<feature type="domain" description="RNA polymerase sigma-70 region 2" evidence="6">
    <location>
        <begin position="25"/>
        <end position="88"/>
    </location>
</feature>
<dbReference type="PANTHER" id="PTHR43133:SF8">
    <property type="entry name" value="RNA POLYMERASE SIGMA FACTOR HI_1459-RELATED"/>
    <property type="match status" value="1"/>
</dbReference>
<dbReference type="InterPro" id="IPR014284">
    <property type="entry name" value="RNA_pol_sigma-70_dom"/>
</dbReference>
<evidence type="ECO:0000313" key="9">
    <source>
        <dbReference type="Proteomes" id="UP000664277"/>
    </source>
</evidence>
<evidence type="ECO:0000259" key="6">
    <source>
        <dbReference type="Pfam" id="PF04542"/>
    </source>
</evidence>
<feature type="domain" description="RNA polymerase sigma factor 70 region 4 type 2" evidence="7">
    <location>
        <begin position="131"/>
        <end position="175"/>
    </location>
</feature>
<evidence type="ECO:0000256" key="4">
    <source>
        <dbReference type="ARBA" id="ARBA00023125"/>
    </source>
</evidence>
<comment type="caution">
    <text evidence="8">The sequence shown here is derived from an EMBL/GenBank/DDBJ whole genome shotgun (WGS) entry which is preliminary data.</text>
</comment>
<organism evidence="8 9">
    <name type="scientific">Candidatus Obscuribacter phosphatis</name>
    <dbReference type="NCBI Taxonomy" id="1906157"/>
    <lineage>
        <taxon>Bacteria</taxon>
        <taxon>Bacillati</taxon>
        <taxon>Candidatus Melainabacteria</taxon>
        <taxon>Candidatus Obscuribacterales</taxon>
        <taxon>Candidatus Obscuribacteraceae</taxon>
        <taxon>Candidatus Obscuribacter</taxon>
    </lineage>
</organism>
<dbReference type="InterPro" id="IPR036388">
    <property type="entry name" value="WH-like_DNA-bd_sf"/>
</dbReference>
<dbReference type="Gene3D" id="1.10.10.10">
    <property type="entry name" value="Winged helix-like DNA-binding domain superfamily/Winged helix DNA-binding domain"/>
    <property type="match status" value="1"/>
</dbReference>
<gene>
    <name evidence="8" type="ORF">J0M35_21330</name>
</gene>
<keyword evidence="4" id="KW-0238">DNA-binding</keyword>
<dbReference type="SUPFAM" id="SSF88659">
    <property type="entry name" value="Sigma3 and sigma4 domains of RNA polymerase sigma factors"/>
    <property type="match status" value="1"/>
</dbReference>
<dbReference type="InterPro" id="IPR013325">
    <property type="entry name" value="RNA_pol_sigma_r2"/>
</dbReference>
<proteinExistence type="inferred from homology"/>
<dbReference type="InterPro" id="IPR039425">
    <property type="entry name" value="RNA_pol_sigma-70-like"/>
</dbReference>
<evidence type="ECO:0000259" key="7">
    <source>
        <dbReference type="Pfam" id="PF08281"/>
    </source>
</evidence>
<dbReference type="SUPFAM" id="SSF88946">
    <property type="entry name" value="Sigma2 domain of RNA polymerase sigma factors"/>
    <property type="match status" value="1"/>
</dbReference>
<dbReference type="GO" id="GO:0016987">
    <property type="term" value="F:sigma factor activity"/>
    <property type="evidence" value="ECO:0007669"/>
    <property type="project" value="UniProtKB-KW"/>
</dbReference>
<keyword evidence="2" id="KW-0805">Transcription regulation</keyword>
<dbReference type="NCBIfam" id="TIGR02937">
    <property type="entry name" value="sigma70-ECF"/>
    <property type="match status" value="1"/>
</dbReference>
<keyword evidence="3" id="KW-0731">Sigma factor</keyword>
<evidence type="ECO:0000256" key="2">
    <source>
        <dbReference type="ARBA" id="ARBA00023015"/>
    </source>
</evidence>
<dbReference type="InterPro" id="IPR007627">
    <property type="entry name" value="RNA_pol_sigma70_r2"/>
</dbReference>
<comment type="similarity">
    <text evidence="1">Belongs to the sigma-70 factor family. ECF subfamily.</text>
</comment>
<evidence type="ECO:0000256" key="5">
    <source>
        <dbReference type="ARBA" id="ARBA00023163"/>
    </source>
</evidence>
<keyword evidence="5" id="KW-0804">Transcription</keyword>
<dbReference type="InterPro" id="IPR013249">
    <property type="entry name" value="RNA_pol_sigma70_r4_t2"/>
</dbReference>
<dbReference type="GO" id="GO:0006352">
    <property type="term" value="P:DNA-templated transcription initiation"/>
    <property type="evidence" value="ECO:0007669"/>
    <property type="project" value="InterPro"/>
</dbReference>